<keyword evidence="3" id="KW-1185">Reference proteome</keyword>
<name>A0A345Y1E3_9ACTN</name>
<organism evidence="2 3">
    <name type="scientific">Streptomyces armeniacus</name>
    <dbReference type="NCBI Taxonomy" id="83291"/>
    <lineage>
        <taxon>Bacteria</taxon>
        <taxon>Bacillati</taxon>
        <taxon>Actinomycetota</taxon>
        <taxon>Actinomycetes</taxon>
        <taxon>Kitasatosporales</taxon>
        <taxon>Streptomycetaceae</taxon>
        <taxon>Streptomyces</taxon>
    </lineage>
</organism>
<dbReference type="Proteomes" id="UP000254425">
    <property type="component" value="Chromosome"/>
</dbReference>
<protein>
    <recommendedName>
        <fullName evidence="4">Nuclear transport factor 2 family protein</fullName>
    </recommendedName>
</protein>
<evidence type="ECO:0000313" key="2">
    <source>
        <dbReference type="EMBL" id="AXK37709.1"/>
    </source>
</evidence>
<evidence type="ECO:0000256" key="1">
    <source>
        <dbReference type="SAM" id="MobiDB-lite"/>
    </source>
</evidence>
<dbReference type="KEGG" id="sarm:DVA86_27765"/>
<feature type="region of interest" description="Disordered" evidence="1">
    <location>
        <begin position="1"/>
        <end position="27"/>
    </location>
</feature>
<proteinExistence type="predicted"/>
<reference evidence="2 3" key="1">
    <citation type="submission" date="2018-07" db="EMBL/GenBank/DDBJ databases">
        <title>Draft genome of the type strain Streptomyces armeniacus ATCC 15676.</title>
        <authorList>
            <person name="Labana P."/>
            <person name="Gosse J.T."/>
            <person name="Boddy C.N."/>
        </authorList>
    </citation>
    <scope>NUCLEOTIDE SEQUENCE [LARGE SCALE GENOMIC DNA]</scope>
    <source>
        <strain evidence="2 3">ATCC 15676</strain>
    </source>
</reference>
<gene>
    <name evidence="2" type="ORF">DVA86_27765</name>
</gene>
<accession>A0A345Y1E3</accession>
<evidence type="ECO:0008006" key="4">
    <source>
        <dbReference type="Google" id="ProtNLM"/>
    </source>
</evidence>
<sequence>MWRDLTEAAKTSDAASPHLDDHASGAALDTLKQGLESAKKQKLVVRGTPRLHPEVDRESAHKVELWDCVDSTRWLQYKLSGELKNDVPGGHAKAEVTVERDGHTWKVTAFAMYRTGTC</sequence>
<dbReference type="EMBL" id="CP031320">
    <property type="protein sequence ID" value="AXK37709.1"/>
    <property type="molecule type" value="Genomic_DNA"/>
</dbReference>
<evidence type="ECO:0000313" key="3">
    <source>
        <dbReference type="Proteomes" id="UP000254425"/>
    </source>
</evidence>
<dbReference type="AlphaFoldDB" id="A0A345Y1E3"/>